<evidence type="ECO:0000313" key="3">
    <source>
        <dbReference type="Proteomes" id="UP000177053"/>
    </source>
</evidence>
<comment type="caution">
    <text evidence="2">The sequence shown here is derived from an EMBL/GenBank/DDBJ whole genome shotgun (WGS) entry which is preliminary data.</text>
</comment>
<evidence type="ECO:0000313" key="2">
    <source>
        <dbReference type="EMBL" id="OGM10987.1"/>
    </source>
</evidence>
<accession>A0A1F7X7F0</accession>
<name>A0A1F7X7F0_9BACT</name>
<reference evidence="2 3" key="1">
    <citation type="journal article" date="2016" name="Nat. Commun.">
        <title>Thousands of microbial genomes shed light on interconnected biogeochemical processes in an aquifer system.</title>
        <authorList>
            <person name="Anantharaman K."/>
            <person name="Brown C.T."/>
            <person name="Hug L.A."/>
            <person name="Sharon I."/>
            <person name="Castelle C.J."/>
            <person name="Probst A.J."/>
            <person name="Thomas B.C."/>
            <person name="Singh A."/>
            <person name="Wilkins M.J."/>
            <person name="Karaoz U."/>
            <person name="Brodie E.L."/>
            <person name="Williams K.H."/>
            <person name="Hubbard S.S."/>
            <person name="Banfield J.F."/>
        </authorList>
    </citation>
    <scope>NUCLEOTIDE SEQUENCE [LARGE SCALE GENOMIC DNA]</scope>
</reference>
<evidence type="ECO:0000256" key="1">
    <source>
        <dbReference type="SAM" id="MobiDB-lite"/>
    </source>
</evidence>
<feature type="region of interest" description="Disordered" evidence="1">
    <location>
        <begin position="1"/>
        <end position="22"/>
    </location>
</feature>
<dbReference type="EMBL" id="MGFS01000027">
    <property type="protein sequence ID" value="OGM10987.1"/>
    <property type="molecule type" value="Genomic_DNA"/>
</dbReference>
<gene>
    <name evidence="2" type="ORF">A2Z22_03920</name>
</gene>
<dbReference type="AlphaFoldDB" id="A0A1F7X7F0"/>
<dbReference type="Proteomes" id="UP000177053">
    <property type="component" value="Unassembled WGS sequence"/>
</dbReference>
<organism evidence="2 3">
    <name type="scientific">Candidatus Woesebacteria bacterium RBG_16_34_12</name>
    <dbReference type="NCBI Taxonomy" id="1802480"/>
    <lineage>
        <taxon>Bacteria</taxon>
        <taxon>Candidatus Woeseibacteriota</taxon>
    </lineage>
</organism>
<protein>
    <submittedName>
        <fullName evidence="2">Uncharacterized protein</fullName>
    </submittedName>
</protein>
<proteinExistence type="predicted"/>
<sequence>MIKGDRDIPVSPNNVPPSGCPNHGLKSTEQCVGPTNSSICLEFCRLGLEIKRRVAENQIQPQTTIRQPGSPR</sequence>